<dbReference type="Proteomes" id="UP000623301">
    <property type="component" value="Unassembled WGS sequence"/>
</dbReference>
<evidence type="ECO:0000313" key="3">
    <source>
        <dbReference type="Proteomes" id="UP000623301"/>
    </source>
</evidence>
<sequence length="210" mass="25191">MKLTKQQIAFIDIFLMEKNIKYLDVRFELLDHLVSDFENYDNIDLNKYLNSKINFINNFTEKRKSSIHWSYQKQLWLRFFDFFIKIKYVYISILSFMYTYILVFKFETKTALLLAFIPICIMQVISWFFAYNFKNKENKKLISALYIANIMSLPSLFLYVVTPIKDILNQNKILFFIYCFVGICLNIAGLIEVSLKRKATLKKYKILLSN</sequence>
<evidence type="ECO:0000313" key="2">
    <source>
        <dbReference type="EMBL" id="MBJ2173489.1"/>
    </source>
</evidence>
<organism evidence="2 3">
    <name type="scientific">Aureibaculum flavum</name>
    <dbReference type="NCBI Taxonomy" id="2795986"/>
    <lineage>
        <taxon>Bacteria</taxon>
        <taxon>Pseudomonadati</taxon>
        <taxon>Bacteroidota</taxon>
        <taxon>Flavobacteriia</taxon>
        <taxon>Flavobacteriales</taxon>
        <taxon>Flavobacteriaceae</taxon>
        <taxon>Aureibaculum</taxon>
    </lineage>
</organism>
<keyword evidence="1" id="KW-1133">Transmembrane helix</keyword>
<feature type="transmembrane region" description="Helical" evidence="1">
    <location>
        <begin position="143"/>
        <end position="161"/>
    </location>
</feature>
<keyword evidence="1" id="KW-0812">Transmembrane</keyword>
<feature type="transmembrane region" description="Helical" evidence="1">
    <location>
        <begin position="112"/>
        <end position="131"/>
    </location>
</feature>
<reference evidence="2 3" key="1">
    <citation type="submission" date="2020-12" db="EMBL/GenBank/DDBJ databases">
        <title>Aureibaculum luteum sp. nov. and Aureibaculum flavum sp. nov., novel members of the family Flavobacteriaceae isolated from Antarctic intertidal sediments.</title>
        <authorList>
            <person name="He X."/>
            <person name="Zhang X."/>
        </authorList>
    </citation>
    <scope>NUCLEOTIDE SEQUENCE [LARGE SCALE GENOMIC DNA]</scope>
    <source>
        <strain evidence="2 3">A20</strain>
    </source>
</reference>
<feature type="transmembrane region" description="Helical" evidence="1">
    <location>
        <begin position="88"/>
        <end position="106"/>
    </location>
</feature>
<evidence type="ECO:0000256" key="1">
    <source>
        <dbReference type="SAM" id="Phobius"/>
    </source>
</evidence>
<gene>
    <name evidence="2" type="ORF">JBL43_04530</name>
</gene>
<feature type="transmembrane region" description="Helical" evidence="1">
    <location>
        <begin position="173"/>
        <end position="195"/>
    </location>
</feature>
<proteinExistence type="predicted"/>
<evidence type="ECO:0008006" key="4">
    <source>
        <dbReference type="Google" id="ProtNLM"/>
    </source>
</evidence>
<protein>
    <recommendedName>
        <fullName evidence="4">DUF1700 domain-containing protein</fullName>
    </recommendedName>
</protein>
<keyword evidence="1" id="KW-0472">Membrane</keyword>
<comment type="caution">
    <text evidence="2">The sequence shown here is derived from an EMBL/GenBank/DDBJ whole genome shotgun (WGS) entry which is preliminary data.</text>
</comment>
<dbReference type="EMBL" id="JAEHFJ010000002">
    <property type="protein sequence ID" value="MBJ2173489.1"/>
    <property type="molecule type" value="Genomic_DNA"/>
</dbReference>
<dbReference type="RefSeq" id="WP_198840284.1">
    <property type="nucleotide sequence ID" value="NZ_JAEHFJ010000002.1"/>
</dbReference>
<accession>A0ABS0WNG5</accession>
<name>A0ABS0WNG5_9FLAO</name>
<keyword evidence="3" id="KW-1185">Reference proteome</keyword>